<reference evidence="2 3" key="1">
    <citation type="submission" date="2020-07" db="EMBL/GenBank/DDBJ databases">
        <authorList>
            <person name="Cui H."/>
        </authorList>
    </citation>
    <scope>NUCLEOTIDE SEQUENCE [LARGE SCALE GENOMIC DNA]</scope>
    <source>
        <strain evidence="2 3">YPL8</strain>
    </source>
</reference>
<accession>A0A7D5H5V1</accession>
<dbReference type="RefSeq" id="WP_179260014.1">
    <property type="nucleotide sequence ID" value="NZ_CP058601.1"/>
</dbReference>
<dbReference type="EMBL" id="CP058601">
    <property type="protein sequence ID" value="QLG48275.1"/>
    <property type="molecule type" value="Genomic_DNA"/>
</dbReference>
<keyword evidence="1" id="KW-0812">Transmembrane</keyword>
<dbReference type="KEGG" id="haly:HYG82_05135"/>
<feature type="transmembrane region" description="Helical" evidence="1">
    <location>
        <begin position="34"/>
        <end position="54"/>
    </location>
</feature>
<dbReference type="Proteomes" id="UP000509241">
    <property type="component" value="Chromosome"/>
</dbReference>
<protein>
    <submittedName>
        <fullName evidence="2">Uncharacterized protein</fullName>
    </submittedName>
</protein>
<evidence type="ECO:0000256" key="1">
    <source>
        <dbReference type="SAM" id="Phobius"/>
    </source>
</evidence>
<sequence>MGMVVLHAVSMTNVFGIPIGALVLILTVSDTTVVSIPSFLTPVILFNVAIWAYYGWRSSHAAWEGVPFSSGWDRLRYSVLCNPITQALYATLWVVPIRLAVLDATGVVELTNDPPQDRYV</sequence>
<name>A0A7D5H5V1_9EURY</name>
<keyword evidence="1" id="KW-0472">Membrane</keyword>
<dbReference type="GeneID" id="56032652"/>
<dbReference type="OrthoDB" id="185272at2157"/>
<dbReference type="AlphaFoldDB" id="A0A7D5H5V1"/>
<keyword evidence="3" id="KW-1185">Reference proteome</keyword>
<keyword evidence="1" id="KW-1133">Transmembrane helix</keyword>
<organism evidence="2 3">
    <name type="scientific">Natrinema halophilum</name>
    <dbReference type="NCBI Taxonomy" id="1699371"/>
    <lineage>
        <taxon>Archaea</taxon>
        <taxon>Methanobacteriati</taxon>
        <taxon>Methanobacteriota</taxon>
        <taxon>Stenosarchaea group</taxon>
        <taxon>Halobacteria</taxon>
        <taxon>Halobacteriales</taxon>
        <taxon>Natrialbaceae</taxon>
        <taxon>Natrinema</taxon>
    </lineage>
</organism>
<gene>
    <name evidence="2" type="ORF">HYG82_05135</name>
</gene>
<feature type="transmembrane region" description="Helical" evidence="1">
    <location>
        <begin position="5"/>
        <end position="28"/>
    </location>
</feature>
<proteinExistence type="predicted"/>
<evidence type="ECO:0000313" key="3">
    <source>
        <dbReference type="Proteomes" id="UP000509241"/>
    </source>
</evidence>
<evidence type="ECO:0000313" key="2">
    <source>
        <dbReference type="EMBL" id="QLG48275.1"/>
    </source>
</evidence>